<dbReference type="GO" id="GO:0033290">
    <property type="term" value="C:eukaryotic 48S preinitiation complex"/>
    <property type="evidence" value="ECO:0007669"/>
    <property type="project" value="UniProtKB-UniRule"/>
</dbReference>
<organism evidence="7 8">
    <name type="scientific">Armillaria borealis</name>
    <dbReference type="NCBI Taxonomy" id="47425"/>
    <lineage>
        <taxon>Eukaryota</taxon>
        <taxon>Fungi</taxon>
        <taxon>Dikarya</taxon>
        <taxon>Basidiomycota</taxon>
        <taxon>Agaricomycotina</taxon>
        <taxon>Agaricomycetes</taxon>
        <taxon>Agaricomycetidae</taxon>
        <taxon>Agaricales</taxon>
        <taxon>Marasmiineae</taxon>
        <taxon>Physalacriaceae</taxon>
        <taxon>Armillaria</taxon>
    </lineage>
</organism>
<comment type="subunit">
    <text evidence="5">Component of the eukaryotic translation initiation factor 3 (eIF-3) complex.</text>
</comment>
<evidence type="ECO:0000256" key="3">
    <source>
        <dbReference type="ARBA" id="ARBA00022540"/>
    </source>
</evidence>
<reference evidence="7" key="1">
    <citation type="submission" date="2023-06" db="EMBL/GenBank/DDBJ databases">
        <authorList>
            <consortium name="Lawrence Berkeley National Laboratory"/>
            <person name="Ahrendt S."/>
            <person name="Sahu N."/>
            <person name="Indic B."/>
            <person name="Wong-Bajracharya J."/>
            <person name="Merenyi Z."/>
            <person name="Ke H.-M."/>
            <person name="Monk M."/>
            <person name="Kocsube S."/>
            <person name="Drula E."/>
            <person name="Lipzen A."/>
            <person name="Balint B."/>
            <person name="Henrissat B."/>
            <person name="Andreopoulos B."/>
            <person name="Martin F.M."/>
            <person name="Harder C.B."/>
            <person name="Rigling D."/>
            <person name="Ford K.L."/>
            <person name="Foster G.D."/>
            <person name="Pangilinan J."/>
            <person name="Papanicolaou A."/>
            <person name="Barry K."/>
            <person name="LaButti K."/>
            <person name="Viragh M."/>
            <person name="Koriabine M."/>
            <person name="Yan M."/>
            <person name="Riley R."/>
            <person name="Champramary S."/>
            <person name="Plett K.L."/>
            <person name="Tsai I.J."/>
            <person name="Slot J."/>
            <person name="Sipos G."/>
            <person name="Plett J."/>
            <person name="Nagy L.G."/>
            <person name="Grigoriev I.V."/>
        </authorList>
    </citation>
    <scope>NUCLEOTIDE SEQUENCE</scope>
    <source>
        <strain evidence="7">FPL87.14</strain>
    </source>
</reference>
<dbReference type="GO" id="GO:0016282">
    <property type="term" value="C:eukaryotic 43S preinitiation complex"/>
    <property type="evidence" value="ECO:0007669"/>
    <property type="project" value="UniProtKB-UniRule"/>
</dbReference>
<dbReference type="PROSITE" id="PS50250">
    <property type="entry name" value="PCI"/>
    <property type="match status" value="1"/>
</dbReference>
<keyword evidence="8" id="KW-1185">Reference proteome</keyword>
<dbReference type="InterPro" id="IPR040750">
    <property type="entry name" value="eIF3m_C_helix"/>
</dbReference>
<comment type="caution">
    <text evidence="7">The sequence shown here is derived from an EMBL/GenBank/DDBJ whole genome shotgun (WGS) entry which is preliminary data.</text>
</comment>
<dbReference type="AlphaFoldDB" id="A0AA39MSK2"/>
<dbReference type="InterPro" id="IPR000717">
    <property type="entry name" value="PCI_dom"/>
</dbReference>
<dbReference type="Pfam" id="PF01399">
    <property type="entry name" value="PCI"/>
    <property type="match status" value="1"/>
</dbReference>
<dbReference type="InterPro" id="IPR027528">
    <property type="entry name" value="eIF3m"/>
</dbReference>
<evidence type="ECO:0000256" key="4">
    <source>
        <dbReference type="ARBA" id="ARBA00022917"/>
    </source>
</evidence>
<evidence type="ECO:0000259" key="6">
    <source>
        <dbReference type="PROSITE" id="PS50250"/>
    </source>
</evidence>
<evidence type="ECO:0000256" key="5">
    <source>
        <dbReference type="HAMAP-Rule" id="MF_03012"/>
    </source>
</evidence>
<evidence type="ECO:0000313" key="7">
    <source>
        <dbReference type="EMBL" id="KAK0444469.1"/>
    </source>
</evidence>
<dbReference type="GO" id="GO:0003743">
    <property type="term" value="F:translation initiation factor activity"/>
    <property type="evidence" value="ECO:0007669"/>
    <property type="project" value="UniProtKB-UniRule"/>
</dbReference>
<gene>
    <name evidence="7" type="ORF">EV421DRAFT_1801265</name>
</gene>
<comment type="similarity">
    <text evidence="5">Belongs to the eIF-3 subunit M family.</text>
</comment>
<dbReference type="Proteomes" id="UP001175226">
    <property type="component" value="Unassembled WGS sequence"/>
</dbReference>
<comment type="subcellular location">
    <subcellularLocation>
        <location evidence="5">Cytoplasm</location>
    </subcellularLocation>
</comment>
<dbReference type="GO" id="GO:0001732">
    <property type="term" value="P:formation of cytoplasmic translation initiation complex"/>
    <property type="evidence" value="ECO:0007669"/>
    <property type="project" value="UniProtKB-UniRule"/>
</dbReference>
<protein>
    <recommendedName>
        <fullName evidence="5">Eukaryotic translation initiation factor 3 subunit M</fullName>
        <shortName evidence="5">eIF3m</shortName>
    </recommendedName>
</protein>
<dbReference type="PANTHER" id="PTHR15350:SF2">
    <property type="entry name" value="EUKARYOTIC TRANSLATION INITIATION FACTOR 3 SUBUNIT M"/>
    <property type="match status" value="1"/>
</dbReference>
<proteinExistence type="inferred from homology"/>
<dbReference type="GO" id="GO:0071541">
    <property type="term" value="C:eukaryotic translation initiation factor 3 complex, eIF3m"/>
    <property type="evidence" value="ECO:0007669"/>
    <property type="project" value="UniProtKB-UniRule"/>
</dbReference>
<sequence length="400" mass="44803">MAVTDSISVFAEGTFEEQIQELVFYIVRNQDEERSVLLRPFQDAFKTDNEKKSLAEDTERRQNIFAMVMAEVKGLGDGTDKEIEGFFNLLFSHVLSLHSYDSPKTKEYVTQLLGTVSSAPAQHTAIKYRMTSPLRYLVYNSLLDIALSNDSVEVLQLSRAEVEKWLSEWDISSEEKNTFLKSVVDAYAKSGQPTTSYEYSLLYVRSLPATSEAAKAAALDVIATALRLPFTFDFDPLFKLDAVVAAKGHDLFSLLQVFLNGGLSEFKAWQQSHSGVLEKFDLEVTQLERKIRLLTLASLGFQRVGQNVPYSKIAETLQVDASEVEKWAIDVIRAGLLSGKLSQTTQSLHIMRSTARTFEREQWEVLEKRMLAWKAGLAGVLEVVANARRQNGVHGIPASA</sequence>
<evidence type="ECO:0000256" key="2">
    <source>
        <dbReference type="ARBA" id="ARBA00022490"/>
    </source>
</evidence>
<keyword evidence="4 5" id="KW-0648">Protein biosynthesis</keyword>
<keyword evidence="3 5" id="KW-0396">Initiation factor</keyword>
<dbReference type="PANTHER" id="PTHR15350">
    <property type="entry name" value="COP9 SIGNALOSOME COMPLEX SUBUNIT 7/DENDRITIC CELL PROTEIN GA17"/>
    <property type="match status" value="1"/>
</dbReference>
<evidence type="ECO:0000313" key="8">
    <source>
        <dbReference type="Proteomes" id="UP001175226"/>
    </source>
</evidence>
<dbReference type="HAMAP" id="MF_03012">
    <property type="entry name" value="eIF3m"/>
    <property type="match status" value="1"/>
</dbReference>
<comment type="function">
    <text evidence="5">Component of the eukaryotic translation initiation factor 3 (eIF-3) complex, which is involved in protein synthesis of a specialized repertoire of mRNAs and, together with other initiation factors, stimulates binding of mRNA and methionyl-tRNAi to the 40S ribosome. The eIF-3 complex specifically targets and initiates translation of a subset of mRNAs involved in cell proliferation.</text>
</comment>
<keyword evidence="2 5" id="KW-0963">Cytoplasm</keyword>
<evidence type="ECO:0000256" key="1">
    <source>
        <dbReference type="ARBA" id="ARBA00008482"/>
    </source>
</evidence>
<name>A0AA39MSK2_9AGAR</name>
<dbReference type="InterPro" id="IPR045237">
    <property type="entry name" value="COPS7/eIF3m"/>
</dbReference>
<dbReference type="Pfam" id="PF18005">
    <property type="entry name" value="eIF3m_C_helix"/>
    <property type="match status" value="1"/>
</dbReference>
<dbReference type="EMBL" id="JAUEPT010000019">
    <property type="protein sequence ID" value="KAK0444469.1"/>
    <property type="molecule type" value="Genomic_DNA"/>
</dbReference>
<comment type="similarity">
    <text evidence="1">Belongs to the CSN7/EIF3M family. CSN7 subfamily.</text>
</comment>
<dbReference type="SMART" id="SM00088">
    <property type="entry name" value="PINT"/>
    <property type="match status" value="1"/>
</dbReference>
<accession>A0AA39MSK2</accession>
<feature type="domain" description="PCI" evidence="6">
    <location>
        <begin position="172"/>
        <end position="355"/>
    </location>
</feature>